<evidence type="ECO:0000313" key="1">
    <source>
        <dbReference type="EMBL" id="KIM79600.1"/>
    </source>
</evidence>
<dbReference type="AlphaFoldDB" id="A0A0C3F4J7"/>
<protein>
    <recommendedName>
        <fullName evidence="3">NmrA-like domain-containing protein</fullName>
    </recommendedName>
</protein>
<dbReference type="HOGENOM" id="CLU_2622881_0_0_1"/>
<reference evidence="2" key="2">
    <citation type="submission" date="2015-01" db="EMBL/GenBank/DDBJ databases">
        <title>Evolutionary Origins and Diversification of the Mycorrhizal Mutualists.</title>
        <authorList>
            <consortium name="DOE Joint Genome Institute"/>
            <consortium name="Mycorrhizal Genomics Consortium"/>
            <person name="Kohler A."/>
            <person name="Kuo A."/>
            <person name="Nagy L.G."/>
            <person name="Floudas D."/>
            <person name="Copeland A."/>
            <person name="Barry K.W."/>
            <person name="Cichocki N."/>
            <person name="Veneault-Fourrey C."/>
            <person name="LaButti K."/>
            <person name="Lindquist E.A."/>
            <person name="Lipzen A."/>
            <person name="Lundell T."/>
            <person name="Morin E."/>
            <person name="Murat C."/>
            <person name="Riley R."/>
            <person name="Ohm R."/>
            <person name="Sun H."/>
            <person name="Tunlid A."/>
            <person name="Henrissat B."/>
            <person name="Grigoriev I.V."/>
            <person name="Hibbett D.S."/>
            <person name="Martin F."/>
        </authorList>
    </citation>
    <scope>NUCLEOTIDE SEQUENCE [LARGE SCALE GENOMIC DNA]</scope>
    <source>
        <strain evidence="2">F 1598</strain>
    </source>
</reference>
<keyword evidence="2" id="KW-1185">Reference proteome</keyword>
<reference evidence="1 2" key="1">
    <citation type="submission" date="2014-04" db="EMBL/GenBank/DDBJ databases">
        <authorList>
            <consortium name="DOE Joint Genome Institute"/>
            <person name="Kuo A."/>
            <person name="Tarkka M."/>
            <person name="Buscot F."/>
            <person name="Kohler A."/>
            <person name="Nagy L.G."/>
            <person name="Floudas D."/>
            <person name="Copeland A."/>
            <person name="Barry K.W."/>
            <person name="Cichocki N."/>
            <person name="Veneault-Fourrey C."/>
            <person name="LaButti K."/>
            <person name="Lindquist E.A."/>
            <person name="Lipzen A."/>
            <person name="Lundell T."/>
            <person name="Morin E."/>
            <person name="Murat C."/>
            <person name="Sun H."/>
            <person name="Tunlid A."/>
            <person name="Henrissat B."/>
            <person name="Grigoriev I.V."/>
            <person name="Hibbett D.S."/>
            <person name="Martin F."/>
            <person name="Nordberg H.P."/>
            <person name="Cantor M.N."/>
            <person name="Hua S.X."/>
        </authorList>
    </citation>
    <scope>NUCLEOTIDE SEQUENCE [LARGE SCALE GENOMIC DNA]</scope>
    <source>
        <strain evidence="1 2">F 1598</strain>
    </source>
</reference>
<name>A0A0C3F4J7_PILCF</name>
<dbReference type="Proteomes" id="UP000054166">
    <property type="component" value="Unassembled WGS sequence"/>
</dbReference>
<dbReference type="OrthoDB" id="419598at2759"/>
<dbReference type="EMBL" id="KN833008">
    <property type="protein sequence ID" value="KIM79600.1"/>
    <property type="molecule type" value="Genomic_DNA"/>
</dbReference>
<evidence type="ECO:0008006" key="3">
    <source>
        <dbReference type="Google" id="ProtNLM"/>
    </source>
</evidence>
<accession>A0A0C3F4J7</accession>
<organism evidence="1 2">
    <name type="scientific">Piloderma croceum (strain F 1598)</name>
    <dbReference type="NCBI Taxonomy" id="765440"/>
    <lineage>
        <taxon>Eukaryota</taxon>
        <taxon>Fungi</taxon>
        <taxon>Dikarya</taxon>
        <taxon>Basidiomycota</taxon>
        <taxon>Agaricomycotina</taxon>
        <taxon>Agaricomycetes</taxon>
        <taxon>Agaricomycetidae</taxon>
        <taxon>Atheliales</taxon>
        <taxon>Atheliaceae</taxon>
        <taxon>Piloderma</taxon>
    </lineage>
</organism>
<gene>
    <name evidence="1" type="ORF">PILCRDRAFT_549743</name>
</gene>
<sequence>MAKRALVLGATGPSGLAVVCEALLRGQVVVAYAQSFKIPSRARSKQVLQNYSRRAFVCDRSFCCHERGRHGCLVIGPK</sequence>
<dbReference type="InParanoid" id="A0A0C3F4J7"/>
<evidence type="ECO:0000313" key="2">
    <source>
        <dbReference type="Proteomes" id="UP000054166"/>
    </source>
</evidence>
<proteinExistence type="predicted"/>